<sequence length="152" mass="17746">MRYPSIFITLSYHIGSALKAFQEATIYHLRLSQHEPPTVHECSLSWCVHRMQSSYMWVVYSEDIRSTYLAVAVACERRRLSVFRGSGFSNSRTTYFVWNKTAYSMAGIWDDFFLFIFIQIITRLQPLFYGSKTYFDGSWTRSLEFSPCLAPG</sequence>
<name>A0A3M7MJN1_9PLEO</name>
<evidence type="ECO:0000313" key="1">
    <source>
        <dbReference type="EMBL" id="RMZ74650.1"/>
    </source>
</evidence>
<dbReference type="EMBL" id="KE747844">
    <property type="protein sequence ID" value="RMZ74650.1"/>
    <property type="molecule type" value="Genomic_DNA"/>
</dbReference>
<reference evidence="1 2" key="1">
    <citation type="journal article" date="2014" name="PLoS ONE">
        <title>De novo Genome Assembly of the Fungal Plant Pathogen Pyrenophora semeniperda.</title>
        <authorList>
            <person name="Soliai M.M."/>
            <person name="Meyer S.E."/>
            <person name="Udall J.A."/>
            <person name="Elzinga D.E."/>
            <person name="Hermansen R.A."/>
            <person name="Bodily P.M."/>
            <person name="Hart A.A."/>
            <person name="Coleman C.E."/>
        </authorList>
    </citation>
    <scope>NUCLEOTIDE SEQUENCE [LARGE SCALE GENOMIC DNA]</scope>
    <source>
        <strain evidence="1 2">CCB06</strain>
        <tissue evidence="1">Mycelium</tissue>
    </source>
</reference>
<dbReference type="AlphaFoldDB" id="A0A3M7MJN1"/>
<protein>
    <submittedName>
        <fullName evidence="1">Uncharacterized protein</fullName>
    </submittedName>
</protein>
<accession>A0A3M7MJN1</accession>
<gene>
    <name evidence="1" type="ORF">GMOD_00003717</name>
</gene>
<dbReference type="OrthoDB" id="5376804at2759"/>
<keyword evidence="2" id="KW-1185">Reference proteome</keyword>
<evidence type="ECO:0000313" key="2">
    <source>
        <dbReference type="Proteomes" id="UP000265663"/>
    </source>
</evidence>
<proteinExistence type="predicted"/>
<dbReference type="Proteomes" id="UP000265663">
    <property type="component" value="Unassembled WGS sequence"/>
</dbReference>
<organism evidence="1 2">
    <name type="scientific">Pyrenophora seminiperda CCB06</name>
    <dbReference type="NCBI Taxonomy" id="1302712"/>
    <lineage>
        <taxon>Eukaryota</taxon>
        <taxon>Fungi</taxon>
        <taxon>Dikarya</taxon>
        <taxon>Ascomycota</taxon>
        <taxon>Pezizomycotina</taxon>
        <taxon>Dothideomycetes</taxon>
        <taxon>Pleosporomycetidae</taxon>
        <taxon>Pleosporales</taxon>
        <taxon>Pleosporineae</taxon>
        <taxon>Pleosporaceae</taxon>
        <taxon>Pyrenophora</taxon>
    </lineage>
</organism>